<evidence type="ECO:0000313" key="1">
    <source>
        <dbReference type="EMBL" id="KAF1962006.1"/>
    </source>
</evidence>
<organism evidence="1 2">
    <name type="scientific">Byssothecium circinans</name>
    <dbReference type="NCBI Taxonomy" id="147558"/>
    <lineage>
        <taxon>Eukaryota</taxon>
        <taxon>Fungi</taxon>
        <taxon>Dikarya</taxon>
        <taxon>Ascomycota</taxon>
        <taxon>Pezizomycotina</taxon>
        <taxon>Dothideomycetes</taxon>
        <taxon>Pleosporomycetidae</taxon>
        <taxon>Pleosporales</taxon>
        <taxon>Massarineae</taxon>
        <taxon>Massarinaceae</taxon>
        <taxon>Byssothecium</taxon>
    </lineage>
</organism>
<protein>
    <recommendedName>
        <fullName evidence="3">Aminoglycoside phosphotransferase domain-containing protein</fullName>
    </recommendedName>
</protein>
<dbReference type="PANTHER" id="PTHR21310">
    <property type="entry name" value="AMINOGLYCOSIDE PHOSPHOTRANSFERASE-RELATED-RELATED"/>
    <property type="match status" value="1"/>
</dbReference>
<reference evidence="1" key="1">
    <citation type="journal article" date="2020" name="Stud. Mycol.">
        <title>101 Dothideomycetes genomes: a test case for predicting lifestyles and emergence of pathogens.</title>
        <authorList>
            <person name="Haridas S."/>
            <person name="Albert R."/>
            <person name="Binder M."/>
            <person name="Bloem J."/>
            <person name="Labutti K."/>
            <person name="Salamov A."/>
            <person name="Andreopoulos B."/>
            <person name="Baker S."/>
            <person name="Barry K."/>
            <person name="Bills G."/>
            <person name="Bluhm B."/>
            <person name="Cannon C."/>
            <person name="Castanera R."/>
            <person name="Culley D."/>
            <person name="Daum C."/>
            <person name="Ezra D."/>
            <person name="Gonzalez J."/>
            <person name="Henrissat B."/>
            <person name="Kuo A."/>
            <person name="Liang C."/>
            <person name="Lipzen A."/>
            <person name="Lutzoni F."/>
            <person name="Magnuson J."/>
            <person name="Mondo S."/>
            <person name="Nolan M."/>
            <person name="Ohm R."/>
            <person name="Pangilinan J."/>
            <person name="Park H.-J."/>
            <person name="Ramirez L."/>
            <person name="Alfaro M."/>
            <person name="Sun H."/>
            <person name="Tritt A."/>
            <person name="Yoshinaga Y."/>
            <person name="Zwiers L.-H."/>
            <person name="Turgeon B."/>
            <person name="Goodwin S."/>
            <person name="Spatafora J."/>
            <person name="Crous P."/>
            <person name="Grigoriev I."/>
        </authorList>
    </citation>
    <scope>NUCLEOTIDE SEQUENCE</scope>
    <source>
        <strain evidence="1">CBS 675.92</strain>
    </source>
</reference>
<dbReference type="EMBL" id="ML976980">
    <property type="protein sequence ID" value="KAF1962006.1"/>
    <property type="molecule type" value="Genomic_DNA"/>
</dbReference>
<name>A0A6A5UGF2_9PLEO</name>
<evidence type="ECO:0000313" key="2">
    <source>
        <dbReference type="Proteomes" id="UP000800035"/>
    </source>
</evidence>
<evidence type="ECO:0008006" key="3">
    <source>
        <dbReference type="Google" id="ProtNLM"/>
    </source>
</evidence>
<sequence length="503" mass="58027">MPDRLQLLGRSPITYDSAIRKNYNVLRELDYIPAIKNQYKDLWAQRESIEAVVRHHLRLGNKDACTVLDPREWIQGAFNVCVLVEVASGGLTTKFIFRCPKPHRLVGMVDEKLSSEVGAYVWMQEKCPNVRIPQLLGFGFSDGRQFAHVTQQPFYVRILHTLWRSVYSLFRFPILSQYTNTLTAPSIRTPYMLLEHIGSDMVQMLSNTLDKHRADPERRQRLFHGLAQIMLSLARIPQSSIGSFQFHNNGTVALTNRYLSCSLAILENDGTPRLIQRNDLHSCTDSFVSDLLTFHDERFLAQPNAALSENDCPSQMAIMSFLRAISHRFIKREYRCGPYLLNLTDVNPSNIFVDDDWNVKCLIDLEWICALPAEMLDVPYWLTGCSIEEIHDEAYVTYDKVRREFMGILAKEEHEVTMQHGISVSRTMEEMWDSKGVWFWHCLTSVDAMHFLPEDHLCPSGYLSSEVERAVSEFWCDNAGDVVKRKLADKAKYDELLKSRFAE</sequence>
<proteinExistence type="predicted"/>
<dbReference type="SUPFAM" id="SSF56112">
    <property type="entry name" value="Protein kinase-like (PK-like)"/>
    <property type="match status" value="1"/>
</dbReference>
<accession>A0A6A5UGF2</accession>
<dbReference type="OrthoDB" id="3645574at2759"/>
<dbReference type="Proteomes" id="UP000800035">
    <property type="component" value="Unassembled WGS sequence"/>
</dbReference>
<dbReference type="InterPro" id="IPR011009">
    <property type="entry name" value="Kinase-like_dom_sf"/>
</dbReference>
<keyword evidence="2" id="KW-1185">Reference proteome</keyword>
<dbReference type="PANTHER" id="PTHR21310:SF37">
    <property type="entry name" value="AMINOGLYCOSIDE PHOSPHOTRANSFERASE DOMAIN-CONTAINING PROTEIN"/>
    <property type="match status" value="1"/>
</dbReference>
<dbReference type="AlphaFoldDB" id="A0A6A5UGF2"/>
<dbReference type="InterPro" id="IPR051678">
    <property type="entry name" value="AGP_Transferase"/>
</dbReference>
<gene>
    <name evidence="1" type="ORF">CC80DRAFT_531758</name>
</gene>